<dbReference type="EMBL" id="AGCN01000012">
    <property type="protein sequence ID" value="EHN62665.1"/>
    <property type="molecule type" value="Genomic_DNA"/>
</dbReference>
<gene>
    <name evidence="1" type="ORF">HMPREF0557_00263</name>
</gene>
<keyword evidence="2" id="KW-1185">Reference proteome</keyword>
<reference evidence="1 2" key="1">
    <citation type="submission" date="2011-08" db="EMBL/GenBank/DDBJ databases">
        <authorList>
            <person name="Weinstock G."/>
            <person name="Sodergren E."/>
            <person name="Clifton S."/>
            <person name="Fulton L."/>
            <person name="Fulton B."/>
            <person name="Courtney L."/>
            <person name="Fronick C."/>
            <person name="Harrison M."/>
            <person name="Strong C."/>
            <person name="Farmer C."/>
            <person name="Delahaunty K."/>
            <person name="Markovic C."/>
            <person name="Hall O."/>
            <person name="Minx P."/>
            <person name="Tomlinson C."/>
            <person name="Mitreva M."/>
            <person name="Hou S."/>
            <person name="Chen J."/>
            <person name="Wollam A."/>
            <person name="Pepin K.H."/>
            <person name="Johnson M."/>
            <person name="Bhonagiri V."/>
            <person name="Zhang X."/>
            <person name="Suruliraj S."/>
            <person name="Warren W."/>
            <person name="Chinwalla A."/>
            <person name="Mardis E.R."/>
            <person name="Wilson R.K."/>
        </authorList>
    </citation>
    <scope>NUCLEOTIDE SEQUENCE [LARGE SCALE GENOMIC DNA]</scope>
    <source>
        <strain evidence="1 2">ATCC 33091</strain>
    </source>
</reference>
<evidence type="ECO:0000313" key="1">
    <source>
        <dbReference type="EMBL" id="EHN62665.1"/>
    </source>
</evidence>
<evidence type="ECO:0000313" key="2">
    <source>
        <dbReference type="Proteomes" id="UP000003597"/>
    </source>
</evidence>
<name>A0AB72ZCQ6_LISIO</name>
<dbReference type="Proteomes" id="UP000003597">
    <property type="component" value="Unassembled WGS sequence"/>
</dbReference>
<comment type="caution">
    <text evidence="1">The sequence shown here is derived from an EMBL/GenBank/DDBJ whole genome shotgun (WGS) entry which is preliminary data.</text>
</comment>
<protein>
    <submittedName>
        <fullName evidence="1">Uncharacterized protein</fullName>
    </submittedName>
</protein>
<organism evidence="1 2">
    <name type="scientific">Listeria innocua ATCC 33091</name>
    <dbReference type="NCBI Taxonomy" id="1002366"/>
    <lineage>
        <taxon>Bacteria</taxon>
        <taxon>Bacillati</taxon>
        <taxon>Bacillota</taxon>
        <taxon>Bacilli</taxon>
        <taxon>Bacillales</taxon>
        <taxon>Listeriaceae</taxon>
        <taxon>Listeria</taxon>
    </lineage>
</organism>
<sequence length="84" mass="10051">MRISILLVASYNPYFLPTIKQLLYAQLIRPFSIWLKLLLDNWALRHTLLAIKNKQIKILNLIHVLEIQALFHLMYLVFDKYDLV</sequence>
<dbReference type="AlphaFoldDB" id="A0AB72ZCQ6"/>
<accession>A0AB72ZCQ6</accession>
<proteinExistence type="predicted"/>